<feature type="domain" description="Pectinesterase inhibitor" evidence="2">
    <location>
        <begin position="99"/>
        <end position="238"/>
    </location>
</feature>
<gene>
    <name evidence="3" type="ORF">L1049_006150</name>
</gene>
<dbReference type="PANTHER" id="PTHR31080">
    <property type="entry name" value="PECTINESTERASE INHIBITOR-LIKE"/>
    <property type="match status" value="1"/>
</dbReference>
<dbReference type="GO" id="GO:0004857">
    <property type="term" value="F:enzyme inhibitor activity"/>
    <property type="evidence" value="ECO:0007669"/>
    <property type="project" value="InterPro"/>
</dbReference>
<dbReference type="SMART" id="SM00856">
    <property type="entry name" value="PMEI"/>
    <property type="match status" value="1"/>
</dbReference>
<evidence type="ECO:0000313" key="4">
    <source>
        <dbReference type="Proteomes" id="UP001415857"/>
    </source>
</evidence>
<evidence type="ECO:0000259" key="2">
    <source>
        <dbReference type="SMART" id="SM00856"/>
    </source>
</evidence>
<dbReference type="Gene3D" id="1.20.140.40">
    <property type="entry name" value="Invertase/pectin methylesterase inhibitor family protein"/>
    <property type="match status" value="1"/>
</dbReference>
<dbReference type="CDD" id="cd15800">
    <property type="entry name" value="PMEI-like_2"/>
    <property type="match status" value="1"/>
</dbReference>
<dbReference type="EMBL" id="JBBPBK010000010">
    <property type="protein sequence ID" value="KAK9276615.1"/>
    <property type="molecule type" value="Genomic_DNA"/>
</dbReference>
<dbReference type="PANTHER" id="PTHR31080:SF274">
    <property type="entry name" value="PECTINESTERASE_PECTINESTERASE INHIBITOR 26"/>
    <property type="match status" value="1"/>
</dbReference>
<dbReference type="SUPFAM" id="SSF101148">
    <property type="entry name" value="Plant invertase/pectin methylesterase inhibitor"/>
    <property type="match status" value="1"/>
</dbReference>
<accession>A0AAP0RF10</accession>
<organism evidence="3 4">
    <name type="scientific">Liquidambar formosana</name>
    <name type="common">Formosan gum</name>
    <dbReference type="NCBI Taxonomy" id="63359"/>
    <lineage>
        <taxon>Eukaryota</taxon>
        <taxon>Viridiplantae</taxon>
        <taxon>Streptophyta</taxon>
        <taxon>Embryophyta</taxon>
        <taxon>Tracheophyta</taxon>
        <taxon>Spermatophyta</taxon>
        <taxon>Magnoliopsida</taxon>
        <taxon>eudicotyledons</taxon>
        <taxon>Gunneridae</taxon>
        <taxon>Pentapetalae</taxon>
        <taxon>Saxifragales</taxon>
        <taxon>Altingiaceae</taxon>
        <taxon>Liquidambar</taxon>
    </lineage>
</organism>
<reference evidence="3 4" key="1">
    <citation type="journal article" date="2024" name="Plant J.">
        <title>Genome sequences and population genomics reveal climatic adaptation and genomic divergence between two closely related sweetgum species.</title>
        <authorList>
            <person name="Xu W.Q."/>
            <person name="Ren C.Q."/>
            <person name="Zhang X.Y."/>
            <person name="Comes H.P."/>
            <person name="Liu X.H."/>
            <person name="Li Y.G."/>
            <person name="Kettle C.J."/>
            <person name="Jalonen R."/>
            <person name="Gaisberger H."/>
            <person name="Ma Y.Z."/>
            <person name="Qiu Y.X."/>
        </authorList>
    </citation>
    <scope>NUCLEOTIDE SEQUENCE [LARGE SCALE GENOMIC DNA]</scope>
    <source>
        <strain evidence="3">Hangzhou</strain>
    </source>
</reference>
<dbReference type="NCBIfam" id="TIGR01614">
    <property type="entry name" value="PME_inhib"/>
    <property type="match status" value="1"/>
</dbReference>
<dbReference type="Pfam" id="PF04043">
    <property type="entry name" value="PMEI"/>
    <property type="match status" value="1"/>
</dbReference>
<dbReference type="AlphaFoldDB" id="A0AAP0RF10"/>
<keyword evidence="4" id="KW-1185">Reference proteome</keyword>
<dbReference type="Proteomes" id="UP001415857">
    <property type="component" value="Unassembled WGS sequence"/>
</dbReference>
<dbReference type="InterPro" id="IPR051955">
    <property type="entry name" value="PME_Inhibitor"/>
</dbReference>
<evidence type="ECO:0000256" key="1">
    <source>
        <dbReference type="ARBA" id="ARBA00022729"/>
    </source>
</evidence>
<sequence>MHAFFLFSEIGRWKLKGDFGCTYIAPKVSWVTYDECCVGVLGEYGVLRIGNDRYFTQSQPKTTNQKQEFSRFNRSSTQLAIDTQPCYHHATVFLAGNASAHGVIANLCAHTDYPNLCKSLVNEGIDATSATELVINALVLKTTHAKTSAVKLGDGGSPRSKSNLDTCKEVYDDAITNLMTSIKCLKRGDKAGLNINLSAALTDYVTCDDTFTETPGATCPLTKVNKLLRKMASNALAMASEMH</sequence>
<name>A0AAP0RF10_LIQFO</name>
<dbReference type="InterPro" id="IPR006501">
    <property type="entry name" value="Pectinesterase_inhib_dom"/>
</dbReference>
<comment type="caution">
    <text evidence="3">The sequence shown here is derived from an EMBL/GenBank/DDBJ whole genome shotgun (WGS) entry which is preliminary data.</text>
</comment>
<protein>
    <recommendedName>
        <fullName evidence="2">Pectinesterase inhibitor domain-containing protein</fullName>
    </recommendedName>
</protein>
<dbReference type="InterPro" id="IPR035513">
    <property type="entry name" value="Invertase/methylesterase_inhib"/>
</dbReference>
<keyword evidence="1" id="KW-0732">Signal</keyword>
<proteinExistence type="predicted"/>
<evidence type="ECO:0000313" key="3">
    <source>
        <dbReference type="EMBL" id="KAK9276615.1"/>
    </source>
</evidence>